<dbReference type="Pfam" id="PF13181">
    <property type="entry name" value="TPR_8"/>
    <property type="match status" value="1"/>
</dbReference>
<dbReference type="PANTHER" id="PTHR19959">
    <property type="entry name" value="KINESIN LIGHT CHAIN"/>
    <property type="match status" value="1"/>
</dbReference>
<reference evidence="5" key="2">
    <citation type="submission" date="2015-01" db="EMBL/GenBank/DDBJ databases">
        <title>Evolutionary Origins and Diversification of the Mycorrhizal Mutualists.</title>
        <authorList>
            <consortium name="DOE Joint Genome Institute"/>
            <consortium name="Mycorrhizal Genomics Consortium"/>
            <person name="Kohler A."/>
            <person name="Kuo A."/>
            <person name="Nagy L.G."/>
            <person name="Floudas D."/>
            <person name="Copeland A."/>
            <person name="Barry K.W."/>
            <person name="Cichocki N."/>
            <person name="Veneault-Fourrey C."/>
            <person name="LaButti K."/>
            <person name="Lindquist E.A."/>
            <person name="Lipzen A."/>
            <person name="Lundell T."/>
            <person name="Morin E."/>
            <person name="Murat C."/>
            <person name="Riley R."/>
            <person name="Ohm R."/>
            <person name="Sun H."/>
            <person name="Tunlid A."/>
            <person name="Henrissat B."/>
            <person name="Grigoriev I.V."/>
            <person name="Hibbett D.S."/>
            <person name="Martin F."/>
        </authorList>
    </citation>
    <scope>NUCLEOTIDE SEQUENCE [LARGE SCALE GENOMIC DNA]</scope>
    <source>
        <strain evidence="5">F 1598</strain>
    </source>
</reference>
<dbReference type="InterPro" id="IPR011990">
    <property type="entry name" value="TPR-like_helical_dom_sf"/>
</dbReference>
<dbReference type="EMBL" id="KN832994">
    <property type="protein sequence ID" value="KIM82637.1"/>
    <property type="molecule type" value="Genomic_DNA"/>
</dbReference>
<feature type="domain" description="CHAT" evidence="3">
    <location>
        <begin position="1236"/>
        <end position="1467"/>
    </location>
</feature>
<gene>
    <name evidence="4" type="ORF">PILCRDRAFT_820511</name>
</gene>
<reference evidence="4 5" key="1">
    <citation type="submission" date="2014-04" db="EMBL/GenBank/DDBJ databases">
        <authorList>
            <consortium name="DOE Joint Genome Institute"/>
            <person name="Kuo A."/>
            <person name="Tarkka M."/>
            <person name="Buscot F."/>
            <person name="Kohler A."/>
            <person name="Nagy L.G."/>
            <person name="Floudas D."/>
            <person name="Copeland A."/>
            <person name="Barry K.W."/>
            <person name="Cichocki N."/>
            <person name="Veneault-Fourrey C."/>
            <person name="LaButti K."/>
            <person name="Lindquist E.A."/>
            <person name="Lipzen A."/>
            <person name="Lundell T."/>
            <person name="Morin E."/>
            <person name="Murat C."/>
            <person name="Sun H."/>
            <person name="Tunlid A."/>
            <person name="Henrissat B."/>
            <person name="Grigoriev I.V."/>
            <person name="Hibbett D.S."/>
            <person name="Martin F."/>
            <person name="Nordberg H.P."/>
            <person name="Cantor M.N."/>
            <person name="Hua S.X."/>
        </authorList>
    </citation>
    <scope>NUCLEOTIDE SEQUENCE [LARGE SCALE GENOMIC DNA]</scope>
    <source>
        <strain evidence="4 5">F 1598</strain>
    </source>
</reference>
<feature type="repeat" description="TPR" evidence="1">
    <location>
        <begin position="735"/>
        <end position="768"/>
    </location>
</feature>
<dbReference type="InParanoid" id="A0A0C3BZ56"/>
<dbReference type="InterPro" id="IPR019734">
    <property type="entry name" value="TPR_rpt"/>
</dbReference>
<dbReference type="OrthoDB" id="9991317at2759"/>
<dbReference type="PANTHER" id="PTHR19959:SF119">
    <property type="entry name" value="FUNGAL LIPASE-LIKE DOMAIN-CONTAINING PROTEIN"/>
    <property type="match status" value="1"/>
</dbReference>
<name>A0A0C3BZ56_PILCF</name>
<proteinExistence type="predicted"/>
<dbReference type="HOGENOM" id="CLU_001305_0_3_1"/>
<evidence type="ECO:0000256" key="2">
    <source>
        <dbReference type="SAM" id="MobiDB-lite"/>
    </source>
</evidence>
<dbReference type="STRING" id="765440.A0A0C3BZ56"/>
<feature type="non-terminal residue" evidence="4">
    <location>
        <position position="1491"/>
    </location>
</feature>
<evidence type="ECO:0000259" key="3">
    <source>
        <dbReference type="Pfam" id="PF12770"/>
    </source>
</evidence>
<keyword evidence="5" id="KW-1185">Reference proteome</keyword>
<organism evidence="4 5">
    <name type="scientific">Piloderma croceum (strain F 1598)</name>
    <dbReference type="NCBI Taxonomy" id="765440"/>
    <lineage>
        <taxon>Eukaryota</taxon>
        <taxon>Fungi</taxon>
        <taxon>Dikarya</taxon>
        <taxon>Basidiomycota</taxon>
        <taxon>Agaricomycotina</taxon>
        <taxon>Agaricomycetes</taxon>
        <taxon>Agaricomycetidae</taxon>
        <taxon>Atheliales</taxon>
        <taxon>Atheliaceae</taxon>
        <taxon>Piloderma</taxon>
    </lineage>
</organism>
<evidence type="ECO:0000313" key="4">
    <source>
        <dbReference type="EMBL" id="KIM82637.1"/>
    </source>
</evidence>
<dbReference type="InterPro" id="IPR024983">
    <property type="entry name" value="CHAT_dom"/>
</dbReference>
<feature type="repeat" description="TPR" evidence="1">
    <location>
        <begin position="555"/>
        <end position="588"/>
    </location>
</feature>
<dbReference type="SUPFAM" id="SSF48452">
    <property type="entry name" value="TPR-like"/>
    <property type="match status" value="2"/>
</dbReference>
<feature type="repeat" description="TPR" evidence="1">
    <location>
        <begin position="420"/>
        <end position="453"/>
    </location>
</feature>
<sequence length="1491" mass="165199">MLTANATEDHPPQISCANTLNDPPLQPTEDVVTKSPSDSLDNLCQVAQERNSLTPAANTVKQYPLPSTADHFTQFDTEITSDCPVQAEPIPAHSNPTTEDLLIDVTQQIGATLPEEKKESDLLYDLATSILREYKAEASLSDLNTAIYLFREAVNRRPAPHPLQLDSLGDLAAALVTRFLLTDKREDLHEAFSLYDQIATGTVRGIETGDQPQFHTGSSTEHNIFAGGLDDWDASDLSQLAKTTLVNFNQSAQLSGLNTAITLHREALLHRPNPHSNRVASLAGLSAALYARFCHTDDIPNLEEAISLLQEAVGACPKTNAYHASLLINLSAILTTKFNRTSQLSDLCKALQQYCMVPQFSANDVVEAGQLFLRAVNFFEQFEQSGHITDLETTISFARKGQELVPVQHPARWPADSLLADALHARFKQLGQRKDLEEAISSYREALELSPAPHPDRSMSLTNLANALWTQFEQSGQREDLEEVISFNREVLDLRAAHHPDRSVSLTNLAHALWTRFEQSGQREDLEEAILFNREALNLSPAPHRNRFNSLTNLANALSTRFEQSGQREDLEEAISFYREALDLSPAPHSDRSMSLNNLANTLNTRFEQSGQREDLEEAISFYREALDLSPAPHPNRSMSLINLANALSTRFEQSGQREDLEEAILFNREALDLSPAPHRNRSMSLNNLANTLNTRFEQSGQREDLEEAILFSREALELRAAPHPKRSMSLTNLANALSTRFEQSAQREDLEEAISFYREALELSPAPHPDRSMSLANLANALWTRFEQSGQCEDLEEAILFNREALDLSPVPHPNRSMSLNNLANTLNTRFEQSGQREDLEEAISFYREALELRAAPHPDRSSSLNNLATTLRKLFEQSGQRENLEEAIAFHREALDELISGHPNSCLLSYNLGTTLMDAYSHTHESEYLDEAMAAFQTAVMCETAPAYQRFSVAKSWARLADYKHNSVLTAYQAAIELLPRLAMLGLDLQARQQALTSGSDGLARDAAACAIRSGHYSKLVAEFFWSQALQLRTPVANLHDIAPDLEKKLRRISLALEQGSHRNASRHLFDTPQKVILMEKEASHFRHLNDEWLATLEQVRRLDGLQDFLRPNRLSTLQDAVVNGPVVILNASEAGCAALVLTLNGVQHVPIPDLSSHQVTILVKLVRNAIAQGGRDTLLPDSNRAHVQGLVEQIPLISDTLQLLRLPLERHIRQASDISTQPDDIFRFVLGILWTSVVGPVIRLLKLEKCDFPPRLWWCPTGPFSFLPIHASGIYLAEGADTVSDYVVPSYMPTISSLLADTPLATNSFKMLAVVQPDTPGQKSLPCTLDELRKIESHVPNNDLVKLAGGSVKEVISHLPEVSIAHFACHGEQNIQNPLESALLLQDGPLKVSHIMQKPMPNASLAFLSACETAMGDENLPDEVIHLGATLLFAGFGGVVATMWSIADVDGPKVADSFYETLFKEHGSLTTDGSGPDITQAARALHLA</sequence>
<dbReference type="Pfam" id="PF13374">
    <property type="entry name" value="TPR_10"/>
    <property type="match status" value="7"/>
</dbReference>
<dbReference type="SUPFAM" id="SSF81901">
    <property type="entry name" value="HCP-like"/>
    <property type="match status" value="1"/>
</dbReference>
<protein>
    <recommendedName>
        <fullName evidence="3">CHAT domain-containing protein</fullName>
    </recommendedName>
</protein>
<dbReference type="Pfam" id="PF12770">
    <property type="entry name" value="CHAT"/>
    <property type="match status" value="1"/>
</dbReference>
<accession>A0A0C3BZ56</accession>
<dbReference type="Proteomes" id="UP000054166">
    <property type="component" value="Unassembled WGS sequence"/>
</dbReference>
<dbReference type="PROSITE" id="PS50005">
    <property type="entry name" value="TPR"/>
    <property type="match status" value="3"/>
</dbReference>
<dbReference type="Gene3D" id="1.25.40.10">
    <property type="entry name" value="Tetratricopeptide repeat domain"/>
    <property type="match status" value="4"/>
</dbReference>
<evidence type="ECO:0000313" key="5">
    <source>
        <dbReference type="Proteomes" id="UP000054166"/>
    </source>
</evidence>
<dbReference type="SMART" id="SM00028">
    <property type="entry name" value="TPR"/>
    <property type="match status" value="6"/>
</dbReference>
<keyword evidence="1" id="KW-0802">TPR repeat</keyword>
<feature type="region of interest" description="Disordered" evidence="2">
    <location>
        <begin position="1"/>
        <end position="38"/>
    </location>
</feature>
<evidence type="ECO:0000256" key="1">
    <source>
        <dbReference type="PROSITE-ProRule" id="PRU00339"/>
    </source>
</evidence>